<evidence type="ECO:0000313" key="2">
    <source>
        <dbReference type="EMBL" id="TDP73114.1"/>
    </source>
</evidence>
<proteinExistence type="predicted"/>
<evidence type="ECO:0000313" key="3">
    <source>
        <dbReference type="Proteomes" id="UP000295361"/>
    </source>
</evidence>
<keyword evidence="1" id="KW-1133">Transmembrane helix</keyword>
<dbReference type="OrthoDB" id="9799970at2"/>
<feature type="transmembrane region" description="Helical" evidence="1">
    <location>
        <begin position="38"/>
        <end position="56"/>
    </location>
</feature>
<keyword evidence="1" id="KW-0472">Membrane</keyword>
<dbReference type="InParanoid" id="A0A4V3CTQ7"/>
<sequence length="231" mass="26409">MDEASKQLPTLSRSDILELERERLKLDRYKVQLDYRKFVLGSVFVALAIAAIPPLFQLATAVLEHTKANAERQAKQQEFRDQYIKEFISNALNQDIELRIRFAQYFARVSTEPSRKDWLTYLDDLRSKRTEIRTGIDKMEADLSSMSSAPERDEVQIARLVRNLDWAYAEVGYVAKNRSAAGNPRTVDPPIGSGLSGVLRMGRFADPTYFLQEKFVWSPNGAASCQRSRNL</sequence>
<reference evidence="2 3" key="1">
    <citation type="submission" date="2019-03" db="EMBL/GenBank/DDBJ databases">
        <title>Genomic Encyclopedia of Type Strains, Phase IV (KMG-IV): sequencing the most valuable type-strain genomes for metagenomic binning, comparative biology and taxonomic classification.</title>
        <authorList>
            <person name="Goeker M."/>
        </authorList>
    </citation>
    <scope>NUCLEOTIDE SEQUENCE [LARGE SCALE GENOMIC DNA]</scope>
    <source>
        <strain evidence="2 3">DSM 16998</strain>
    </source>
</reference>
<dbReference type="AlphaFoldDB" id="A0A4V3CTQ7"/>
<dbReference type="RefSeq" id="WP_133700517.1">
    <property type="nucleotide sequence ID" value="NZ_SNXS01000002.1"/>
</dbReference>
<evidence type="ECO:0000256" key="1">
    <source>
        <dbReference type="SAM" id="Phobius"/>
    </source>
</evidence>
<keyword evidence="3" id="KW-1185">Reference proteome</keyword>
<protein>
    <submittedName>
        <fullName evidence="2">Uncharacterized protein</fullName>
    </submittedName>
</protein>
<keyword evidence="1" id="KW-0812">Transmembrane</keyword>
<accession>A0A4V3CTQ7</accession>
<dbReference type="Proteomes" id="UP000295361">
    <property type="component" value="Unassembled WGS sequence"/>
</dbReference>
<organism evidence="2 3">
    <name type="scientific">Roseateles toxinivorans</name>
    <dbReference type="NCBI Taxonomy" id="270368"/>
    <lineage>
        <taxon>Bacteria</taxon>
        <taxon>Pseudomonadati</taxon>
        <taxon>Pseudomonadota</taxon>
        <taxon>Betaproteobacteria</taxon>
        <taxon>Burkholderiales</taxon>
        <taxon>Sphaerotilaceae</taxon>
        <taxon>Roseateles</taxon>
    </lineage>
</organism>
<gene>
    <name evidence="2" type="ORF">DES47_102860</name>
</gene>
<name>A0A4V3CTQ7_9BURK</name>
<comment type="caution">
    <text evidence="2">The sequence shown here is derived from an EMBL/GenBank/DDBJ whole genome shotgun (WGS) entry which is preliminary data.</text>
</comment>
<dbReference type="EMBL" id="SNXS01000002">
    <property type="protein sequence ID" value="TDP73114.1"/>
    <property type="molecule type" value="Genomic_DNA"/>
</dbReference>